<dbReference type="PANTHER" id="PTHR43346:SF1">
    <property type="entry name" value="QUERCETIN 2,3-DIOXYGENASE-RELATED"/>
    <property type="match status" value="1"/>
</dbReference>
<dbReference type="InterPro" id="IPR013096">
    <property type="entry name" value="Cupin_2"/>
</dbReference>
<evidence type="ECO:0000313" key="3">
    <source>
        <dbReference type="Proteomes" id="UP000216013"/>
    </source>
</evidence>
<dbReference type="InterPro" id="IPR052538">
    <property type="entry name" value="Flavonoid_dioxygenase-like"/>
</dbReference>
<dbReference type="AlphaFoldDB" id="A0A268AAQ8"/>
<name>A0A268AAQ8_9BACI</name>
<sequence>MYYRNPPHYHWHPSPNDWRNYQWQQQIHDHGNSPYVVDIEQATENNRFFRTAIWTGKHLQVTLMSIRPGEDIGLERHPNVDQFLRIESGHGLVQMGPRKDNLQYQQYVQDDYAIFVPAGTWHNVINAGRTPLKLYTIYAPPEHPYGTVHRTKQDAMAAE</sequence>
<dbReference type="PANTHER" id="PTHR43346">
    <property type="entry name" value="LIGAND BINDING DOMAIN PROTEIN, PUTATIVE (AFU_ORTHOLOGUE AFUA_6G14370)-RELATED"/>
    <property type="match status" value="1"/>
</dbReference>
<dbReference type="InterPro" id="IPR011051">
    <property type="entry name" value="RmlC_Cupin_sf"/>
</dbReference>
<dbReference type="EMBL" id="NPBV01000017">
    <property type="protein sequence ID" value="PAD21207.1"/>
    <property type="molecule type" value="Genomic_DNA"/>
</dbReference>
<reference evidence="2 3" key="1">
    <citation type="submission" date="2017-07" db="EMBL/GenBank/DDBJ databases">
        <title>Isolation and whole genome analysis of endospore-forming bacteria from heroin.</title>
        <authorList>
            <person name="Kalinowski J."/>
            <person name="Ahrens B."/>
            <person name="Al-Dilaimi A."/>
            <person name="Winkler A."/>
            <person name="Wibberg D."/>
            <person name="Schleenbecker U."/>
            <person name="Ruckert C."/>
            <person name="Wolfel R."/>
            <person name="Grass G."/>
        </authorList>
    </citation>
    <scope>NUCLEOTIDE SEQUENCE [LARGE SCALE GENOMIC DNA]</scope>
    <source>
        <strain evidence="2 3">7528</strain>
    </source>
</reference>
<evidence type="ECO:0000313" key="2">
    <source>
        <dbReference type="EMBL" id="PAD21207.1"/>
    </source>
</evidence>
<organism evidence="2 3">
    <name type="scientific">Terribacillus saccharophilus</name>
    <dbReference type="NCBI Taxonomy" id="361277"/>
    <lineage>
        <taxon>Bacteria</taxon>
        <taxon>Bacillati</taxon>
        <taxon>Bacillota</taxon>
        <taxon>Bacilli</taxon>
        <taxon>Bacillales</taxon>
        <taxon>Bacillaceae</taxon>
        <taxon>Terribacillus</taxon>
    </lineage>
</organism>
<protein>
    <submittedName>
        <fullName evidence="2">Cupin</fullName>
    </submittedName>
</protein>
<feature type="domain" description="Cupin type-2" evidence="1">
    <location>
        <begin position="63"/>
        <end position="138"/>
    </location>
</feature>
<dbReference type="InterPro" id="IPR014710">
    <property type="entry name" value="RmlC-like_jellyroll"/>
</dbReference>
<gene>
    <name evidence="2" type="ORF">CHH64_09745</name>
</gene>
<dbReference type="SUPFAM" id="SSF51182">
    <property type="entry name" value="RmlC-like cupins"/>
    <property type="match status" value="1"/>
</dbReference>
<dbReference type="Pfam" id="PF07883">
    <property type="entry name" value="Cupin_2"/>
    <property type="match status" value="1"/>
</dbReference>
<dbReference type="Gene3D" id="2.60.120.10">
    <property type="entry name" value="Jelly Rolls"/>
    <property type="match status" value="1"/>
</dbReference>
<accession>A0A268AAQ8</accession>
<proteinExistence type="predicted"/>
<evidence type="ECO:0000259" key="1">
    <source>
        <dbReference type="Pfam" id="PF07883"/>
    </source>
</evidence>
<dbReference type="Proteomes" id="UP000216013">
    <property type="component" value="Unassembled WGS sequence"/>
</dbReference>
<dbReference type="RefSeq" id="WP_095230699.1">
    <property type="nucleotide sequence ID" value="NZ_NPBE01000114.1"/>
</dbReference>
<dbReference type="CDD" id="cd02223">
    <property type="entry name" value="cupin_Bh2720-like"/>
    <property type="match status" value="1"/>
</dbReference>
<comment type="caution">
    <text evidence="2">The sequence shown here is derived from an EMBL/GenBank/DDBJ whole genome shotgun (WGS) entry which is preliminary data.</text>
</comment>